<protein>
    <submittedName>
        <fullName evidence="1">Haloacid dehalogenase</fullName>
    </submittedName>
</protein>
<dbReference type="Pfam" id="PF00702">
    <property type="entry name" value="Hydrolase"/>
    <property type="match status" value="1"/>
</dbReference>
<comment type="caution">
    <text evidence="1">The sequence shown here is derived from an EMBL/GenBank/DDBJ whole genome shotgun (WGS) entry which is preliminary data.</text>
</comment>
<evidence type="ECO:0000313" key="2">
    <source>
        <dbReference type="Proteomes" id="UP000236379"/>
    </source>
</evidence>
<dbReference type="EMBL" id="PPPD01000001">
    <property type="protein sequence ID" value="PNY81400.1"/>
    <property type="molecule type" value="Genomic_DNA"/>
</dbReference>
<accession>A0A2K3UXY4</accession>
<dbReference type="CDD" id="cd02603">
    <property type="entry name" value="HAD_sEH-N_like"/>
    <property type="match status" value="1"/>
</dbReference>
<dbReference type="PANTHER" id="PTHR43611:SF3">
    <property type="entry name" value="FLAVIN MONONUCLEOTIDE HYDROLASE 1, CHLOROPLATIC"/>
    <property type="match status" value="1"/>
</dbReference>
<gene>
    <name evidence="1" type="ORF">CVO96_08395</name>
</gene>
<keyword evidence="2" id="KW-1185">Reference proteome</keyword>
<dbReference type="SFLD" id="SFLDS00003">
    <property type="entry name" value="Haloacid_Dehalogenase"/>
    <property type="match status" value="1"/>
</dbReference>
<dbReference type="OrthoDB" id="9797415at2"/>
<dbReference type="NCBIfam" id="TIGR01509">
    <property type="entry name" value="HAD-SF-IA-v3"/>
    <property type="match status" value="1"/>
</dbReference>
<name>A0A2K3UXY4_9DEIO</name>
<proteinExistence type="predicted"/>
<evidence type="ECO:0000313" key="1">
    <source>
        <dbReference type="EMBL" id="PNY81400.1"/>
    </source>
</evidence>
<dbReference type="InterPro" id="IPR006439">
    <property type="entry name" value="HAD-SF_hydro_IA"/>
</dbReference>
<dbReference type="AlphaFoldDB" id="A0A2K3UXY4"/>
<dbReference type="SFLD" id="SFLDG01129">
    <property type="entry name" value="C1.5:_HAD__Beta-PGM__Phosphata"/>
    <property type="match status" value="1"/>
</dbReference>
<dbReference type="Proteomes" id="UP000236379">
    <property type="component" value="Unassembled WGS sequence"/>
</dbReference>
<dbReference type="InterPro" id="IPR023214">
    <property type="entry name" value="HAD_sf"/>
</dbReference>
<reference evidence="1 2" key="1">
    <citation type="submission" date="2018-01" db="EMBL/GenBank/DDBJ databases">
        <title>Deinococcus koreensis sp. nov., a radiation-resistant bacterium isolated from river water.</title>
        <authorList>
            <person name="Choi A."/>
        </authorList>
    </citation>
    <scope>NUCLEOTIDE SEQUENCE [LARGE SCALE GENOMIC DNA]</scope>
    <source>
        <strain evidence="1 2">SJW1-2</strain>
    </source>
</reference>
<sequence>MKAVIDLLRSLLAGEPPPLTADSKTHVLLLDVDGVLVTPPEWFGVRLRRENADLTRQFFETAFHSASTGRSDLKDHLPAFIAALGRSQKPDDFLHEWLESENHPDRALLREVRTLRAQGWRTYLATNQEAHRTRHLLDVVGLGAVVDGHFASCAVGHRKPSPDYYAEVTRRLGLEPEQIVFWDDNAENVRGAREAGWQARLYTDVGGFRRVMGLG</sequence>
<dbReference type="InterPro" id="IPR036412">
    <property type="entry name" value="HAD-like_sf"/>
</dbReference>
<organism evidence="1 2">
    <name type="scientific">Deinococcus koreensis</name>
    <dbReference type="NCBI Taxonomy" id="2054903"/>
    <lineage>
        <taxon>Bacteria</taxon>
        <taxon>Thermotogati</taxon>
        <taxon>Deinococcota</taxon>
        <taxon>Deinococci</taxon>
        <taxon>Deinococcales</taxon>
        <taxon>Deinococcaceae</taxon>
        <taxon>Deinococcus</taxon>
    </lineage>
</organism>
<dbReference type="PANTHER" id="PTHR43611">
    <property type="entry name" value="ALPHA-D-GLUCOSE 1-PHOSPHATE PHOSPHATASE"/>
    <property type="match status" value="1"/>
</dbReference>
<dbReference type="SUPFAM" id="SSF56784">
    <property type="entry name" value="HAD-like"/>
    <property type="match status" value="1"/>
</dbReference>
<dbReference type="Gene3D" id="3.40.50.1000">
    <property type="entry name" value="HAD superfamily/HAD-like"/>
    <property type="match status" value="1"/>
</dbReference>